<sequence length="136" mass="13837">MTGWDLQPQGISSVLKTTGEFAAKIEKHATSYGKHLQSAAENAGTISADGDSGGGGKGGEAKGGLVALALSQFAEHTTPDLKFIAARAGKSLNGAMDATTEYLKGGQHMAERAAQAQTKALSAPDLDPKKPGKQTG</sequence>
<dbReference type="Pfam" id="PF20117">
    <property type="entry name" value="DUF6507"/>
    <property type="match status" value="1"/>
</dbReference>
<dbReference type="Proteomes" id="UP000003963">
    <property type="component" value="Unassembled WGS sequence"/>
</dbReference>
<accession>D9WBP7</accession>
<dbReference type="STRING" id="457427.SSOG_04717"/>
<dbReference type="OrthoDB" id="3389929at2"/>
<organism evidence="2 3">
    <name type="scientific">Streptomyces himastatinicus ATCC 53653</name>
    <dbReference type="NCBI Taxonomy" id="457427"/>
    <lineage>
        <taxon>Bacteria</taxon>
        <taxon>Bacillati</taxon>
        <taxon>Actinomycetota</taxon>
        <taxon>Actinomycetes</taxon>
        <taxon>Kitasatosporales</taxon>
        <taxon>Streptomycetaceae</taxon>
        <taxon>Streptomyces</taxon>
        <taxon>Streptomyces violaceusniger group</taxon>
    </lineage>
</organism>
<evidence type="ECO:0000313" key="2">
    <source>
        <dbReference type="EMBL" id="EFL25003.1"/>
    </source>
</evidence>
<evidence type="ECO:0000256" key="1">
    <source>
        <dbReference type="SAM" id="MobiDB-lite"/>
    </source>
</evidence>
<dbReference type="RefSeq" id="WP_009716807.1">
    <property type="nucleotide sequence ID" value="NZ_GG657754.1"/>
</dbReference>
<dbReference type="EMBL" id="GG657754">
    <property type="protein sequence ID" value="EFL25003.1"/>
    <property type="molecule type" value="Genomic_DNA"/>
</dbReference>
<proteinExistence type="predicted"/>
<dbReference type="InterPro" id="IPR045436">
    <property type="entry name" value="DUF6507"/>
</dbReference>
<dbReference type="HOGENOM" id="CLU_107174_1_0_11"/>
<reference evidence="2 3" key="1">
    <citation type="submission" date="2009-02" db="EMBL/GenBank/DDBJ databases">
        <title>Annotation of Streptomyces hygroscopicus strain ATCC 53653.</title>
        <authorList>
            <consortium name="The Broad Institute Genome Sequencing Platform"/>
            <consortium name="Broad Institute Microbial Sequencing Center"/>
            <person name="Fischbach M."/>
            <person name="Godfrey P."/>
            <person name="Ward D."/>
            <person name="Young S."/>
            <person name="Zeng Q."/>
            <person name="Koehrsen M."/>
            <person name="Alvarado L."/>
            <person name="Berlin A.M."/>
            <person name="Bochicchio J."/>
            <person name="Borenstein D."/>
            <person name="Chapman S.B."/>
            <person name="Chen Z."/>
            <person name="Engels R."/>
            <person name="Freedman E."/>
            <person name="Gellesch M."/>
            <person name="Goldberg J."/>
            <person name="Griggs A."/>
            <person name="Gujja S."/>
            <person name="Heilman E.R."/>
            <person name="Heiman D.I."/>
            <person name="Hepburn T.A."/>
            <person name="Howarth C."/>
            <person name="Jen D."/>
            <person name="Larson L."/>
            <person name="Lewis B."/>
            <person name="Mehta T."/>
            <person name="Park D."/>
            <person name="Pearson M."/>
            <person name="Richards J."/>
            <person name="Roberts A."/>
            <person name="Saif S."/>
            <person name="Shea T.D."/>
            <person name="Shenoy N."/>
            <person name="Sisk P."/>
            <person name="Stolte C."/>
            <person name="Sykes S.N."/>
            <person name="Thomson T."/>
            <person name="Walk T."/>
            <person name="White J."/>
            <person name="Yandava C."/>
            <person name="Straight P."/>
            <person name="Clardy J."/>
            <person name="Hung D."/>
            <person name="Kolter R."/>
            <person name="Mekalanos J."/>
            <person name="Walker S."/>
            <person name="Walsh C.T."/>
            <person name="Wieland-Brown L.C."/>
            <person name="Haas B."/>
            <person name="Nusbaum C."/>
            <person name="Birren B."/>
        </authorList>
    </citation>
    <scope>NUCLEOTIDE SEQUENCE [LARGE SCALE GENOMIC DNA]</scope>
    <source>
        <strain evidence="2 3">ATCC 53653</strain>
    </source>
</reference>
<evidence type="ECO:0000313" key="3">
    <source>
        <dbReference type="Proteomes" id="UP000003963"/>
    </source>
</evidence>
<feature type="region of interest" description="Disordered" evidence="1">
    <location>
        <begin position="111"/>
        <end position="136"/>
    </location>
</feature>
<protein>
    <submittedName>
        <fullName evidence="2">Uncharacterized protein</fullName>
    </submittedName>
</protein>
<gene>
    <name evidence="2" type="ORF">SSOG_04717</name>
</gene>
<name>D9WBP7_9ACTN</name>
<keyword evidence="3" id="KW-1185">Reference proteome</keyword>
<dbReference type="AlphaFoldDB" id="D9WBP7"/>